<dbReference type="Proteomes" id="UP000294886">
    <property type="component" value="Unassembled WGS sequence"/>
</dbReference>
<feature type="transmembrane region" description="Helical" evidence="1">
    <location>
        <begin position="60"/>
        <end position="80"/>
    </location>
</feature>
<dbReference type="InterPro" id="IPR054200">
    <property type="entry name" value="DUF6905"/>
</dbReference>
<accession>A0A4R2K5W6</accession>
<comment type="caution">
    <text evidence="2">The sequence shown here is derived from an EMBL/GenBank/DDBJ whole genome shotgun (WGS) entry which is preliminary data.</text>
</comment>
<reference evidence="2 3" key="1">
    <citation type="submission" date="2019-03" db="EMBL/GenBank/DDBJ databases">
        <title>Genomic Encyclopedia of Type Strains, Phase IV (KMG-IV): sequencing the most valuable type-strain genomes for metagenomic binning, comparative biology and taxonomic classification.</title>
        <authorList>
            <person name="Goeker M."/>
        </authorList>
    </citation>
    <scope>NUCLEOTIDE SEQUENCE [LARGE SCALE GENOMIC DNA]</scope>
    <source>
        <strain evidence="2 3">DSM 13054</strain>
    </source>
</reference>
<name>A0A4R2K5W6_9THEO</name>
<keyword evidence="1" id="KW-0812">Transmembrane</keyword>
<dbReference type="Pfam" id="PF21846">
    <property type="entry name" value="DUF6905"/>
    <property type="match status" value="1"/>
</dbReference>
<proteinExistence type="predicted"/>
<evidence type="ECO:0000256" key="1">
    <source>
        <dbReference type="SAM" id="Phobius"/>
    </source>
</evidence>
<feature type="transmembrane region" description="Helical" evidence="1">
    <location>
        <begin position="36"/>
        <end position="54"/>
    </location>
</feature>
<feature type="transmembrane region" description="Helical" evidence="1">
    <location>
        <begin position="6"/>
        <end position="24"/>
    </location>
</feature>
<dbReference type="RefSeq" id="WP_132038843.1">
    <property type="nucleotide sequence ID" value="NZ_SLWU01000001.1"/>
</dbReference>
<organism evidence="2 3">
    <name type="scientific">Caldanaerobacter subterraneus</name>
    <dbReference type="NCBI Taxonomy" id="911092"/>
    <lineage>
        <taxon>Bacteria</taxon>
        <taxon>Bacillati</taxon>
        <taxon>Bacillota</taxon>
        <taxon>Clostridia</taxon>
        <taxon>Thermoanaerobacterales</taxon>
        <taxon>Thermoanaerobacteraceae</taxon>
        <taxon>Caldanaerobacter</taxon>
    </lineage>
</organism>
<feature type="transmembrane region" description="Helical" evidence="1">
    <location>
        <begin position="92"/>
        <end position="109"/>
    </location>
</feature>
<keyword evidence="1" id="KW-1133">Transmembrane helix</keyword>
<dbReference type="EMBL" id="SLWU01000001">
    <property type="protein sequence ID" value="TCO68643.1"/>
    <property type="molecule type" value="Genomic_DNA"/>
</dbReference>
<evidence type="ECO:0000313" key="3">
    <source>
        <dbReference type="Proteomes" id="UP000294886"/>
    </source>
</evidence>
<evidence type="ECO:0000313" key="2">
    <source>
        <dbReference type="EMBL" id="TCO68643.1"/>
    </source>
</evidence>
<sequence>MKYECIITAFVAGFIFPFLIELLWHEMVRLWGPMGGWIGAGFIVGTVWIVNHGLNLIPQMGPWVDMTWGLCAGLFTASIVRGGKFKKALPHLVGGILGGIVAGYILSLFV</sequence>
<gene>
    <name evidence="2" type="ORF">EV203_101113</name>
</gene>
<dbReference type="AlphaFoldDB" id="A0A4R2K5W6"/>
<keyword evidence="1" id="KW-0472">Membrane</keyword>
<protein>
    <submittedName>
        <fullName evidence="2">Uncharacterized protein</fullName>
    </submittedName>
</protein>